<feature type="compositionally biased region" description="Polar residues" evidence="1">
    <location>
        <begin position="251"/>
        <end position="260"/>
    </location>
</feature>
<evidence type="ECO:0000313" key="3">
    <source>
        <dbReference type="Proteomes" id="UP001188597"/>
    </source>
</evidence>
<feature type="compositionally biased region" description="Low complexity" evidence="1">
    <location>
        <begin position="63"/>
        <end position="74"/>
    </location>
</feature>
<protein>
    <submittedName>
        <fullName evidence="2">Uncharacterized protein</fullName>
    </submittedName>
</protein>
<gene>
    <name evidence="2" type="ORF">RJ639_004005</name>
</gene>
<name>A0AA88VYM6_9ASTE</name>
<dbReference type="EMBL" id="JAVXUP010000967">
    <property type="protein sequence ID" value="KAK3017916.1"/>
    <property type="molecule type" value="Genomic_DNA"/>
</dbReference>
<proteinExistence type="predicted"/>
<dbReference type="PANTHER" id="PTHR36409:SF1">
    <property type="entry name" value="BLOC-1-RELATED COMPLEX SUBUNIT 5"/>
    <property type="match status" value="1"/>
</dbReference>
<dbReference type="Proteomes" id="UP001188597">
    <property type="component" value="Unassembled WGS sequence"/>
</dbReference>
<accession>A0AA88VYM6</accession>
<organism evidence="2 3">
    <name type="scientific">Escallonia herrerae</name>
    <dbReference type="NCBI Taxonomy" id="1293975"/>
    <lineage>
        <taxon>Eukaryota</taxon>
        <taxon>Viridiplantae</taxon>
        <taxon>Streptophyta</taxon>
        <taxon>Embryophyta</taxon>
        <taxon>Tracheophyta</taxon>
        <taxon>Spermatophyta</taxon>
        <taxon>Magnoliopsida</taxon>
        <taxon>eudicotyledons</taxon>
        <taxon>Gunneridae</taxon>
        <taxon>Pentapetalae</taxon>
        <taxon>asterids</taxon>
        <taxon>campanulids</taxon>
        <taxon>Escalloniales</taxon>
        <taxon>Escalloniaceae</taxon>
        <taxon>Escallonia</taxon>
    </lineage>
</organism>
<comment type="caution">
    <text evidence="2">The sequence shown here is derived from an EMBL/GenBank/DDBJ whole genome shotgun (WGS) entry which is preliminary data.</text>
</comment>
<keyword evidence="3" id="KW-1185">Reference proteome</keyword>
<feature type="non-terminal residue" evidence="2">
    <location>
        <position position="1"/>
    </location>
</feature>
<sequence length="274" mass="29531">RENVAINLKAIFAINSVLVGIGSKSGLEIRLVPQSGRAAADRISELRTESSIRLERNEVSNPSMGSSESTLSSSQKPDEEITTVSERSESVDPIIERLRSLKIATPILTLPPPGESSMTDILVRKASSSSNSGTVNPTVLLELFSMYRDWQEQKTQKISTRQEEIESKIEVADALSIKLLQRFNYSVSAMKTSSQHLSGVHALQVELGGLKGRLTEVISNCDALCKRIAAEGPEPLRSSIKPFAVASADLQTGNSSSSLQRVAETSPPAGAKLD</sequence>
<dbReference type="AlphaFoldDB" id="A0AA88VYM6"/>
<dbReference type="PANTHER" id="PTHR36409">
    <property type="entry name" value="EXPRESSED PROTEIN"/>
    <property type="match status" value="1"/>
</dbReference>
<feature type="region of interest" description="Disordered" evidence="1">
    <location>
        <begin position="251"/>
        <end position="274"/>
    </location>
</feature>
<evidence type="ECO:0000313" key="2">
    <source>
        <dbReference type="EMBL" id="KAK3017916.1"/>
    </source>
</evidence>
<reference evidence="2" key="1">
    <citation type="submission" date="2022-12" db="EMBL/GenBank/DDBJ databases">
        <title>Draft genome assemblies for two species of Escallonia (Escalloniales).</title>
        <authorList>
            <person name="Chanderbali A."/>
            <person name="Dervinis C."/>
            <person name="Anghel I."/>
            <person name="Soltis D."/>
            <person name="Soltis P."/>
            <person name="Zapata F."/>
        </authorList>
    </citation>
    <scope>NUCLEOTIDE SEQUENCE</scope>
    <source>
        <strain evidence="2">UCBG64.0493</strain>
        <tissue evidence="2">Leaf</tissue>
    </source>
</reference>
<evidence type="ECO:0000256" key="1">
    <source>
        <dbReference type="SAM" id="MobiDB-lite"/>
    </source>
</evidence>
<feature type="region of interest" description="Disordered" evidence="1">
    <location>
        <begin position="51"/>
        <end position="88"/>
    </location>
</feature>